<dbReference type="NCBIfam" id="NF008726">
    <property type="entry name" value="PRK11728.1"/>
    <property type="match status" value="1"/>
</dbReference>
<dbReference type="InterPro" id="IPR006076">
    <property type="entry name" value="FAD-dep_OxRdtase"/>
</dbReference>
<keyword evidence="2" id="KW-0285">Flavoprotein</keyword>
<organism evidence="7 8">
    <name type="scientific">Stanieria cyanosphaera (strain ATCC 29371 / PCC 7437)</name>
    <dbReference type="NCBI Taxonomy" id="111780"/>
    <lineage>
        <taxon>Bacteria</taxon>
        <taxon>Bacillati</taxon>
        <taxon>Cyanobacteriota</taxon>
        <taxon>Cyanophyceae</taxon>
        <taxon>Pleurocapsales</taxon>
        <taxon>Dermocarpellaceae</taxon>
        <taxon>Stanieria</taxon>
    </lineage>
</organism>
<dbReference type="KEGG" id="scs:Sta7437_1477"/>
<dbReference type="GO" id="GO:0005737">
    <property type="term" value="C:cytoplasm"/>
    <property type="evidence" value="ECO:0007669"/>
    <property type="project" value="TreeGrafter"/>
</dbReference>
<keyword evidence="3" id="KW-0274">FAD</keyword>
<sequence length="394" mass="43864">MYDFAIIGGGIVGLSTAMALGKQFPDAKIALLEKENSWAAHQTGNNSGVIHSGIYYKPGSFKAKFCREGNLSMVAFCQEHGIDYEVCGKVIVATTEAELPLLNNLYQRGVENGIEVAKLTKEQVQEIEPHISCLAGILVRSTGIVNYRQVCQKYAEIAQQQEAALYFKQKVVEIKEISEGYCLITNQGEYSTRFLINCAGLFSDRMAELAQAKPSAKIVPFRGEYYELTPEKRYLVKNLIYPVPNPNFPFLGVHFTRMIDGSVHAGPNAVLSFKREGYHKTDFDFRDFFDTMTYPGFWKLAVQHATPGLEEMMRSWSKALFVRSLQQLIPEVQAEDVIPTHAGVRAQALQNNGKLVDDFLIINRPNAMHVCNAPSPAATSSLEIGKAIALQIVR</sequence>
<dbReference type="EMBL" id="CP003653">
    <property type="protein sequence ID" value="AFZ35044.1"/>
    <property type="molecule type" value="Genomic_DNA"/>
</dbReference>
<dbReference type="OrthoDB" id="9801699at2"/>
<evidence type="ECO:0000256" key="2">
    <source>
        <dbReference type="ARBA" id="ARBA00022630"/>
    </source>
</evidence>
<dbReference type="Gene3D" id="3.50.50.60">
    <property type="entry name" value="FAD/NAD(P)-binding domain"/>
    <property type="match status" value="1"/>
</dbReference>
<protein>
    <submittedName>
        <fullName evidence="7">FAD dependent oxidoreductase</fullName>
    </submittedName>
</protein>
<dbReference type="RefSeq" id="WP_015192716.1">
    <property type="nucleotide sequence ID" value="NC_019748.1"/>
</dbReference>
<name>K9XSI4_STAC7</name>
<gene>
    <name evidence="7" type="ordered locus">Sta7437_1477</name>
</gene>
<keyword evidence="4" id="KW-0560">Oxidoreductase</keyword>
<dbReference type="STRING" id="111780.Sta7437_1477"/>
<dbReference type="PANTHER" id="PTHR43104">
    <property type="entry name" value="L-2-HYDROXYGLUTARATE DEHYDROGENASE, MITOCHONDRIAL"/>
    <property type="match status" value="1"/>
</dbReference>
<reference evidence="8" key="1">
    <citation type="journal article" date="2013" name="Proc. Natl. Acad. Sci. U.S.A.">
        <title>Improving the coverage of the cyanobacterial phylum using diversity-driven genome sequencing.</title>
        <authorList>
            <person name="Shih P.M."/>
            <person name="Wu D."/>
            <person name="Latifi A."/>
            <person name="Axen S.D."/>
            <person name="Fewer D.P."/>
            <person name="Talla E."/>
            <person name="Calteau A."/>
            <person name="Cai F."/>
            <person name="Tandeau de Marsac N."/>
            <person name="Rippka R."/>
            <person name="Herdman M."/>
            <person name="Sivonen K."/>
            <person name="Coursin T."/>
            <person name="Laurent T."/>
            <person name="Goodwin L."/>
            <person name="Nolan M."/>
            <person name="Davenport K.W."/>
            <person name="Han C.S."/>
            <person name="Rubin E.M."/>
            <person name="Eisen J.A."/>
            <person name="Woyke T."/>
            <person name="Gugger M."/>
            <person name="Kerfeld C.A."/>
        </authorList>
    </citation>
    <scope>NUCLEOTIDE SEQUENCE [LARGE SCALE GENOMIC DNA]</scope>
    <source>
        <strain evidence="8">ATCC 29371 / PCC 7437</strain>
    </source>
</reference>
<evidence type="ECO:0000259" key="6">
    <source>
        <dbReference type="Pfam" id="PF01266"/>
    </source>
</evidence>
<feature type="domain" description="FAD dependent oxidoreductase" evidence="6">
    <location>
        <begin position="3"/>
        <end position="389"/>
    </location>
</feature>
<dbReference type="SUPFAM" id="SSF51905">
    <property type="entry name" value="FAD/NAD(P)-binding domain"/>
    <property type="match status" value="1"/>
</dbReference>
<keyword evidence="8" id="KW-1185">Reference proteome</keyword>
<evidence type="ECO:0000313" key="7">
    <source>
        <dbReference type="EMBL" id="AFZ35044.1"/>
    </source>
</evidence>
<evidence type="ECO:0000256" key="1">
    <source>
        <dbReference type="ARBA" id="ARBA00001974"/>
    </source>
</evidence>
<dbReference type="GO" id="GO:0047545">
    <property type="term" value="F:(S)-2-hydroxyglutarate dehydrogenase activity"/>
    <property type="evidence" value="ECO:0007669"/>
    <property type="project" value="TreeGrafter"/>
</dbReference>
<dbReference type="HOGENOM" id="CLU_024775_0_1_3"/>
<dbReference type="Pfam" id="PF01266">
    <property type="entry name" value="DAO"/>
    <property type="match status" value="1"/>
</dbReference>
<evidence type="ECO:0000256" key="5">
    <source>
        <dbReference type="ARBA" id="ARBA00037941"/>
    </source>
</evidence>
<accession>K9XSI4</accession>
<dbReference type="PATRIC" id="fig|111780.3.peg.1539"/>
<dbReference type="eggNOG" id="COG0579">
    <property type="taxonomic scope" value="Bacteria"/>
</dbReference>
<dbReference type="Proteomes" id="UP000010473">
    <property type="component" value="Chromosome"/>
</dbReference>
<evidence type="ECO:0000313" key="8">
    <source>
        <dbReference type="Proteomes" id="UP000010473"/>
    </source>
</evidence>
<evidence type="ECO:0000256" key="4">
    <source>
        <dbReference type="ARBA" id="ARBA00023002"/>
    </source>
</evidence>
<comment type="similarity">
    <text evidence="5">Belongs to the L2HGDH family.</text>
</comment>
<evidence type="ECO:0000256" key="3">
    <source>
        <dbReference type="ARBA" id="ARBA00022827"/>
    </source>
</evidence>
<comment type="cofactor">
    <cofactor evidence="1">
        <name>FAD</name>
        <dbReference type="ChEBI" id="CHEBI:57692"/>
    </cofactor>
</comment>
<dbReference type="Gene3D" id="3.30.9.10">
    <property type="entry name" value="D-Amino Acid Oxidase, subunit A, domain 2"/>
    <property type="match status" value="1"/>
</dbReference>
<proteinExistence type="inferred from homology"/>
<dbReference type="AlphaFoldDB" id="K9XSI4"/>
<dbReference type="PANTHER" id="PTHR43104:SF2">
    <property type="entry name" value="L-2-HYDROXYGLUTARATE DEHYDROGENASE, MITOCHONDRIAL"/>
    <property type="match status" value="1"/>
</dbReference>
<dbReference type="InterPro" id="IPR036188">
    <property type="entry name" value="FAD/NAD-bd_sf"/>
</dbReference>